<dbReference type="GO" id="GO:0005829">
    <property type="term" value="C:cytosol"/>
    <property type="evidence" value="ECO:0007669"/>
    <property type="project" value="TreeGrafter"/>
</dbReference>
<evidence type="ECO:0000256" key="3">
    <source>
        <dbReference type="SAM" id="Coils"/>
    </source>
</evidence>
<evidence type="ECO:0000313" key="5">
    <source>
        <dbReference type="EMBL" id="KAK7246008.1"/>
    </source>
</evidence>
<dbReference type="Proteomes" id="UP001372338">
    <property type="component" value="Unassembled WGS sequence"/>
</dbReference>
<dbReference type="EMBL" id="JAYWIO010000008">
    <property type="protein sequence ID" value="KAK7246008.1"/>
    <property type="molecule type" value="Genomic_DNA"/>
</dbReference>
<comment type="caution">
    <text evidence="5">The sequence shown here is derived from an EMBL/GenBank/DDBJ whole genome shotgun (WGS) entry which is preliminary data.</text>
</comment>
<dbReference type="AlphaFoldDB" id="A0AAN9E6X4"/>
<name>A0AAN9E6X4_CROPI</name>
<evidence type="ECO:0000256" key="4">
    <source>
        <dbReference type="SAM" id="MobiDB-lite"/>
    </source>
</evidence>
<keyword evidence="6" id="KW-1185">Reference proteome</keyword>
<evidence type="ECO:0000256" key="2">
    <source>
        <dbReference type="ARBA" id="ARBA00023054"/>
    </source>
</evidence>
<dbReference type="GO" id="GO:0009903">
    <property type="term" value="P:chloroplast avoidance movement"/>
    <property type="evidence" value="ECO:0007669"/>
    <property type="project" value="TreeGrafter"/>
</dbReference>
<sequence length="657" mass="74655">MGGAEDRKSVGSSFKMFQRIRMLGQYVEHALRVVLFDQVKEELFQAFIFVALHCLSCKYQTLRLRFAIRRKDIMSFRIRDQPKELGSPREIGEIDTRAPFQSVKAAVSLFGEVAISKERRSSSIKRRSSENVLEKETQLLLAQRELNKIKKRLESSETTKAKALTELDKANVTLNELTKKLNSVRESKQSALEAAEVVKNQGKELEKALSQRAIGYQAWKQELEHARKEYTTTVTELDASKQELNKIRQDFDAALDSKLAAFQAAGEAQRSAKMNLEKISEISKEIATMKASVEQMKLASEQAQEEQANAVRDRETQLSYYSSAKEEAQMKLAELKNEYDPELTQNLEAKLAETSEEIQVLQQKMKEEHADEMNSVRMITLEIKEATKTLQEVAEEESSLRSLVDSLRTELEQVKKEQEEAKEKEQAVEALAANLTDEIQRSKEGEAEAGSMEEAEEFRHETNLKIEQLSLETENARREAEEMRTKAQELKQEAEQTRVVAVELEEKLELALKQVEEAKAEEKRAIEEMKILNEMQGRVSDAEANGKIALTVEEFAALSEKIKESEDMIERAEAVALTQVEAINTRKNEVEKKVEANLIAIEEIKAATDMALKNAEMADAAKLAVEGELKRWRQEEQKVASNLDHSDNSPRPISLRN</sequence>
<proteinExistence type="inferred from homology"/>
<protein>
    <recommendedName>
        <fullName evidence="7">WEB family protein</fullName>
    </recommendedName>
</protein>
<reference evidence="5 6" key="1">
    <citation type="submission" date="2024-01" db="EMBL/GenBank/DDBJ databases">
        <title>The genomes of 5 underutilized Papilionoideae crops provide insights into root nodulation and disease resistanc.</title>
        <authorList>
            <person name="Yuan L."/>
        </authorList>
    </citation>
    <scope>NUCLEOTIDE SEQUENCE [LARGE SCALE GENOMIC DNA]</scope>
    <source>
        <strain evidence="5">ZHUSHIDOU_FW_LH</strain>
        <tissue evidence="5">Leaf</tissue>
    </source>
</reference>
<feature type="compositionally biased region" description="Basic and acidic residues" evidence="4">
    <location>
        <begin position="474"/>
        <end position="495"/>
    </location>
</feature>
<feature type="coiled-coil region" evidence="3">
    <location>
        <begin position="132"/>
        <end position="194"/>
    </location>
</feature>
<keyword evidence="2 3" id="KW-0175">Coiled coil</keyword>
<dbReference type="PANTHER" id="PTHR32054">
    <property type="entry name" value="HEAVY CHAIN, PUTATIVE, EXPRESSED-RELATED-RELATED"/>
    <property type="match status" value="1"/>
</dbReference>
<feature type="region of interest" description="Disordered" evidence="4">
    <location>
        <begin position="636"/>
        <end position="657"/>
    </location>
</feature>
<evidence type="ECO:0000313" key="6">
    <source>
        <dbReference type="Proteomes" id="UP001372338"/>
    </source>
</evidence>
<feature type="region of interest" description="Disordered" evidence="4">
    <location>
        <begin position="434"/>
        <end position="495"/>
    </location>
</feature>
<feature type="compositionally biased region" description="Basic and acidic residues" evidence="4">
    <location>
        <begin position="636"/>
        <end position="648"/>
    </location>
</feature>
<dbReference type="PANTHER" id="PTHR32054:SF42">
    <property type="entry name" value="WEB FAMILY PROTEIN"/>
    <property type="match status" value="1"/>
</dbReference>
<accession>A0AAN9E6X4</accession>
<gene>
    <name evidence="5" type="ORF">RIF29_40865</name>
</gene>
<evidence type="ECO:0008006" key="7">
    <source>
        <dbReference type="Google" id="ProtNLM"/>
    </source>
</evidence>
<comment type="similarity">
    <text evidence="1">Belongs to the WEB family.</text>
</comment>
<dbReference type="Pfam" id="PF05701">
    <property type="entry name" value="WEMBL"/>
    <property type="match status" value="1"/>
</dbReference>
<evidence type="ECO:0000256" key="1">
    <source>
        <dbReference type="ARBA" id="ARBA00005485"/>
    </source>
</evidence>
<dbReference type="InterPro" id="IPR008545">
    <property type="entry name" value="Web"/>
</dbReference>
<organism evidence="5 6">
    <name type="scientific">Crotalaria pallida</name>
    <name type="common">Smooth rattlebox</name>
    <name type="synonym">Crotalaria striata</name>
    <dbReference type="NCBI Taxonomy" id="3830"/>
    <lineage>
        <taxon>Eukaryota</taxon>
        <taxon>Viridiplantae</taxon>
        <taxon>Streptophyta</taxon>
        <taxon>Embryophyta</taxon>
        <taxon>Tracheophyta</taxon>
        <taxon>Spermatophyta</taxon>
        <taxon>Magnoliopsida</taxon>
        <taxon>eudicotyledons</taxon>
        <taxon>Gunneridae</taxon>
        <taxon>Pentapetalae</taxon>
        <taxon>rosids</taxon>
        <taxon>fabids</taxon>
        <taxon>Fabales</taxon>
        <taxon>Fabaceae</taxon>
        <taxon>Papilionoideae</taxon>
        <taxon>50 kb inversion clade</taxon>
        <taxon>genistoids sensu lato</taxon>
        <taxon>core genistoids</taxon>
        <taxon>Crotalarieae</taxon>
        <taxon>Crotalaria</taxon>
    </lineage>
</organism>
<dbReference type="GO" id="GO:0009904">
    <property type="term" value="P:chloroplast accumulation movement"/>
    <property type="evidence" value="ECO:0007669"/>
    <property type="project" value="TreeGrafter"/>
</dbReference>